<reference evidence="1" key="1">
    <citation type="journal article" date="2017" name="Proc. Natl. Acad. Sci. U.S.A.">
        <title>Comparative genomics uncovers the prolific and distinctive metabolic potential of the cyanobacterial genus Moorea.</title>
        <authorList>
            <person name="Leao T."/>
            <person name="Castelao G."/>
            <person name="Korobeynikov A."/>
            <person name="Monroe E.A."/>
            <person name="Podell S."/>
            <person name="Glukhov E."/>
            <person name="Allen E.E."/>
            <person name="Gerwick W.H."/>
            <person name="Gerwick L."/>
        </authorList>
    </citation>
    <scope>NUCLEOTIDE SEQUENCE</scope>
    <source>
        <strain evidence="1">JHB</strain>
    </source>
</reference>
<accession>A0A1D9G1S8</accession>
<sequence>MEWASCLGALDPLRIKFATGRTCGMGIRRGTGILPWNGHLAVEWASGVEWASCCGMGIRRGMGILPVTIPRHQAWNGHLARYNSQASGVEWASCPLQSSGGQDAHSTPIKKKIQQRQNLYLTQFKTAVVFFLTH</sequence>
<dbReference type="EMBL" id="CP017708">
    <property type="protein sequence ID" value="AOY81576.2"/>
    <property type="molecule type" value="Genomic_DNA"/>
</dbReference>
<dbReference type="AlphaFoldDB" id="A0A1D9G1S8"/>
<reference evidence="1" key="2">
    <citation type="submission" date="2022-10" db="EMBL/GenBank/DDBJ databases">
        <authorList>
            <person name="Ngo T.-E."/>
        </authorList>
    </citation>
    <scope>NUCLEOTIDE SEQUENCE</scope>
    <source>
        <strain evidence="1">JHB</strain>
    </source>
</reference>
<organism evidence="1">
    <name type="scientific">Moorena producens (strain JHB)</name>
    <dbReference type="NCBI Taxonomy" id="1454205"/>
    <lineage>
        <taxon>Bacteria</taxon>
        <taxon>Bacillati</taxon>
        <taxon>Cyanobacteriota</taxon>
        <taxon>Cyanophyceae</taxon>
        <taxon>Coleofasciculales</taxon>
        <taxon>Coleofasciculaceae</taxon>
        <taxon>Moorena</taxon>
    </lineage>
</organism>
<gene>
    <name evidence="1" type="ORF">BJP36_18305</name>
</gene>
<dbReference type="Proteomes" id="UP000176944">
    <property type="component" value="Chromosome"/>
</dbReference>
<name>A0A1D9G1S8_MOOP1</name>
<proteinExistence type="predicted"/>
<evidence type="ECO:0000313" key="1">
    <source>
        <dbReference type="EMBL" id="AOY81576.2"/>
    </source>
</evidence>
<protein>
    <submittedName>
        <fullName evidence="1">Uncharacterized protein</fullName>
    </submittedName>
</protein>